<dbReference type="PANTHER" id="PTHR42789:SF1">
    <property type="entry name" value="D-ISOMER SPECIFIC 2-HYDROXYACID DEHYDROGENASE FAMILY PROTEIN (AFU_ORTHOLOGUE AFUA_6G10090)"/>
    <property type="match status" value="1"/>
</dbReference>
<dbReference type="SUPFAM" id="SSF52283">
    <property type="entry name" value="Formate/glycerate dehydrogenase catalytic domain-like"/>
    <property type="match status" value="1"/>
</dbReference>
<keyword evidence="2 4" id="KW-0560">Oxidoreductase</keyword>
<dbReference type="EMBL" id="CP121671">
    <property type="protein sequence ID" value="WFT77025.1"/>
    <property type="molecule type" value="Genomic_DNA"/>
</dbReference>
<evidence type="ECO:0000256" key="1">
    <source>
        <dbReference type="ARBA" id="ARBA00005854"/>
    </source>
</evidence>
<dbReference type="Proteomes" id="UP001221597">
    <property type="component" value="Chromosome"/>
</dbReference>
<reference evidence="7 8" key="1">
    <citation type="submission" date="2023-04" db="EMBL/GenBank/DDBJ databases">
        <title>Genome sequence of Halobacillus naozhouensis KACC 21980.</title>
        <authorList>
            <person name="Kim S."/>
            <person name="Heo J."/>
            <person name="Kwon S.-W."/>
        </authorList>
    </citation>
    <scope>NUCLEOTIDE SEQUENCE [LARGE SCALE GENOMIC DNA]</scope>
    <source>
        <strain evidence="7 8">KCTC 13234</strain>
    </source>
</reference>
<dbReference type="Pfam" id="PF02826">
    <property type="entry name" value="2-Hacid_dh_C"/>
    <property type="match status" value="1"/>
</dbReference>
<organism evidence="7 8">
    <name type="scientific">Halobacillus naozhouensis</name>
    <dbReference type="NCBI Taxonomy" id="554880"/>
    <lineage>
        <taxon>Bacteria</taxon>
        <taxon>Bacillati</taxon>
        <taxon>Bacillota</taxon>
        <taxon>Bacilli</taxon>
        <taxon>Bacillales</taxon>
        <taxon>Bacillaceae</taxon>
        <taxon>Halobacillus</taxon>
    </lineage>
</organism>
<dbReference type="PROSITE" id="PS00670">
    <property type="entry name" value="D_2_HYDROXYACID_DH_2"/>
    <property type="match status" value="1"/>
</dbReference>
<dbReference type="InterPro" id="IPR029753">
    <property type="entry name" value="D-isomer_DH_CS"/>
</dbReference>
<feature type="domain" description="D-isomer specific 2-hydroxyacid dehydrogenase catalytic" evidence="5">
    <location>
        <begin position="16"/>
        <end position="308"/>
    </location>
</feature>
<name>A0ABY8J3E1_9BACI</name>
<evidence type="ECO:0000259" key="5">
    <source>
        <dbReference type="Pfam" id="PF00389"/>
    </source>
</evidence>
<dbReference type="Gene3D" id="3.40.50.720">
    <property type="entry name" value="NAD(P)-binding Rossmann-like Domain"/>
    <property type="match status" value="2"/>
</dbReference>
<dbReference type="CDD" id="cd05299">
    <property type="entry name" value="CtBP_dh"/>
    <property type="match status" value="1"/>
</dbReference>
<evidence type="ECO:0000313" key="7">
    <source>
        <dbReference type="EMBL" id="WFT77025.1"/>
    </source>
</evidence>
<evidence type="ECO:0000313" key="8">
    <source>
        <dbReference type="Proteomes" id="UP001221597"/>
    </source>
</evidence>
<accession>A0ABY8J3E1</accession>
<comment type="similarity">
    <text evidence="1 4">Belongs to the D-isomer specific 2-hydroxyacid dehydrogenase family.</text>
</comment>
<dbReference type="InterPro" id="IPR043322">
    <property type="entry name" value="CtBP"/>
</dbReference>
<dbReference type="InterPro" id="IPR006140">
    <property type="entry name" value="D-isomer_DH_NAD-bd"/>
</dbReference>
<gene>
    <name evidence="7" type="ORF">P9989_17340</name>
</gene>
<evidence type="ECO:0000256" key="4">
    <source>
        <dbReference type="RuleBase" id="RU003719"/>
    </source>
</evidence>
<protein>
    <submittedName>
        <fullName evidence="7">C-terminal binding protein</fullName>
    </submittedName>
</protein>
<sequence length="342" mass="38454">MGKWKVVVTDWEFESLNYEMDILEHDQIEVLPVQCKSEDEVIAYCQDADAIINQYAPISRNVIESLQHCKVIARYGVGVNTIDVTAATEKGICVTNVPDYCMDEVSDHALALLLSWTRKIPMADKETKQNQWDFKKTRPIHRLRERTLGLIGFGKIPQALAEKVKALGLNVLSYDPYFPEEEAAKHGVKLVSLEDLCRESDIVSVHAPLTESTRGLLGDQEFKLMKDHAFLINTSRGPVVDETSLIDALENNLIAGAALDVVETEPISRDHPFLTMEGVILTPHMAWYSEEAEKEMRSKVAMGVADVLLHDQYPKYLINQKVKETLRLQSNDGGGRYALLSN</sequence>
<feature type="domain" description="D-isomer specific 2-hydroxyacid dehydrogenase NAD-binding" evidence="6">
    <location>
        <begin position="110"/>
        <end position="286"/>
    </location>
</feature>
<dbReference type="PANTHER" id="PTHR42789">
    <property type="entry name" value="D-ISOMER SPECIFIC 2-HYDROXYACID DEHYDROGENASE FAMILY PROTEIN (AFU_ORTHOLOGUE AFUA_6G10090)"/>
    <property type="match status" value="1"/>
</dbReference>
<evidence type="ECO:0000256" key="3">
    <source>
        <dbReference type="ARBA" id="ARBA00023027"/>
    </source>
</evidence>
<proteinExistence type="inferred from homology"/>
<dbReference type="InterPro" id="IPR050857">
    <property type="entry name" value="D-2-hydroxyacid_DH"/>
</dbReference>
<dbReference type="InterPro" id="IPR036291">
    <property type="entry name" value="NAD(P)-bd_dom_sf"/>
</dbReference>
<keyword evidence="8" id="KW-1185">Reference proteome</keyword>
<dbReference type="Pfam" id="PF00389">
    <property type="entry name" value="2-Hacid_dh"/>
    <property type="match status" value="1"/>
</dbReference>
<evidence type="ECO:0000256" key="2">
    <source>
        <dbReference type="ARBA" id="ARBA00023002"/>
    </source>
</evidence>
<dbReference type="InterPro" id="IPR006139">
    <property type="entry name" value="D-isomer_2_OHA_DH_cat_dom"/>
</dbReference>
<keyword evidence="3" id="KW-0520">NAD</keyword>
<evidence type="ECO:0000259" key="6">
    <source>
        <dbReference type="Pfam" id="PF02826"/>
    </source>
</evidence>
<dbReference type="SUPFAM" id="SSF51735">
    <property type="entry name" value="NAD(P)-binding Rossmann-fold domains"/>
    <property type="match status" value="1"/>
</dbReference>